<proteinExistence type="predicted"/>
<dbReference type="InterPro" id="IPR036691">
    <property type="entry name" value="Endo/exonu/phosph_ase_sf"/>
</dbReference>
<sequence length="85" mass="9603">MPNTLDNPTTRLRIWQQNLNTSSDTQHCVISRPTTARDWDIVAIQEPTINAKGNTRATHDWHVVASIPHAPIYTLQKIANCDPCK</sequence>
<accession>A0A0D0ADA0</accession>
<dbReference type="HOGENOM" id="CLU_192419_1_0_1"/>
<gene>
    <name evidence="1" type="ORF">CY34DRAFT_95010</name>
</gene>
<evidence type="ECO:0000313" key="1">
    <source>
        <dbReference type="EMBL" id="KIK36104.1"/>
    </source>
</evidence>
<reference evidence="2" key="2">
    <citation type="submission" date="2015-01" db="EMBL/GenBank/DDBJ databases">
        <title>Evolutionary Origins and Diversification of the Mycorrhizal Mutualists.</title>
        <authorList>
            <consortium name="DOE Joint Genome Institute"/>
            <consortium name="Mycorrhizal Genomics Consortium"/>
            <person name="Kohler A."/>
            <person name="Kuo A."/>
            <person name="Nagy L.G."/>
            <person name="Floudas D."/>
            <person name="Copeland A."/>
            <person name="Barry K.W."/>
            <person name="Cichocki N."/>
            <person name="Veneault-Fourrey C."/>
            <person name="LaButti K."/>
            <person name="Lindquist E.A."/>
            <person name="Lipzen A."/>
            <person name="Lundell T."/>
            <person name="Morin E."/>
            <person name="Murat C."/>
            <person name="Riley R."/>
            <person name="Ohm R."/>
            <person name="Sun H."/>
            <person name="Tunlid A."/>
            <person name="Henrissat B."/>
            <person name="Grigoriev I.V."/>
            <person name="Hibbett D.S."/>
            <person name="Martin F."/>
        </authorList>
    </citation>
    <scope>NUCLEOTIDE SEQUENCE [LARGE SCALE GENOMIC DNA]</scope>
    <source>
        <strain evidence="2">UH-Slu-Lm8-n1</strain>
    </source>
</reference>
<evidence type="ECO:0008006" key="3">
    <source>
        <dbReference type="Google" id="ProtNLM"/>
    </source>
</evidence>
<protein>
    <recommendedName>
        <fullName evidence="3">Endonuclease/exonuclease/phosphatase domain-containing protein</fullName>
    </recommendedName>
</protein>
<dbReference type="EMBL" id="KN835560">
    <property type="protein sequence ID" value="KIK36104.1"/>
    <property type="molecule type" value="Genomic_DNA"/>
</dbReference>
<dbReference type="Proteomes" id="UP000054485">
    <property type="component" value="Unassembled WGS sequence"/>
</dbReference>
<dbReference type="OrthoDB" id="2840473at2759"/>
<dbReference type="SUPFAM" id="SSF56219">
    <property type="entry name" value="DNase I-like"/>
    <property type="match status" value="1"/>
</dbReference>
<reference evidence="1 2" key="1">
    <citation type="submission" date="2014-04" db="EMBL/GenBank/DDBJ databases">
        <authorList>
            <consortium name="DOE Joint Genome Institute"/>
            <person name="Kuo A."/>
            <person name="Ruytinx J."/>
            <person name="Rineau F."/>
            <person name="Colpaert J."/>
            <person name="Kohler A."/>
            <person name="Nagy L.G."/>
            <person name="Floudas D."/>
            <person name="Copeland A."/>
            <person name="Barry K.W."/>
            <person name="Cichocki N."/>
            <person name="Veneault-Fourrey C."/>
            <person name="LaButti K."/>
            <person name="Lindquist E.A."/>
            <person name="Lipzen A."/>
            <person name="Lundell T."/>
            <person name="Morin E."/>
            <person name="Murat C."/>
            <person name="Sun H."/>
            <person name="Tunlid A."/>
            <person name="Henrissat B."/>
            <person name="Grigoriev I.V."/>
            <person name="Hibbett D.S."/>
            <person name="Martin F."/>
            <person name="Nordberg H.P."/>
            <person name="Cantor M.N."/>
            <person name="Hua S.X."/>
        </authorList>
    </citation>
    <scope>NUCLEOTIDE SEQUENCE [LARGE SCALE GENOMIC DNA]</scope>
    <source>
        <strain evidence="1 2">UH-Slu-Lm8-n1</strain>
    </source>
</reference>
<keyword evidence="2" id="KW-1185">Reference proteome</keyword>
<evidence type="ECO:0000313" key="2">
    <source>
        <dbReference type="Proteomes" id="UP000054485"/>
    </source>
</evidence>
<dbReference type="AlphaFoldDB" id="A0A0D0ADA0"/>
<organism evidence="1 2">
    <name type="scientific">Suillus luteus UH-Slu-Lm8-n1</name>
    <dbReference type="NCBI Taxonomy" id="930992"/>
    <lineage>
        <taxon>Eukaryota</taxon>
        <taxon>Fungi</taxon>
        <taxon>Dikarya</taxon>
        <taxon>Basidiomycota</taxon>
        <taxon>Agaricomycotina</taxon>
        <taxon>Agaricomycetes</taxon>
        <taxon>Agaricomycetidae</taxon>
        <taxon>Boletales</taxon>
        <taxon>Suillineae</taxon>
        <taxon>Suillaceae</taxon>
        <taxon>Suillus</taxon>
    </lineage>
</organism>
<dbReference type="InParanoid" id="A0A0D0ADA0"/>
<name>A0A0D0ADA0_9AGAM</name>